<dbReference type="InterPro" id="IPR011990">
    <property type="entry name" value="TPR-like_helical_dom_sf"/>
</dbReference>
<dbReference type="Pfam" id="PF04190">
    <property type="entry name" value="GET4"/>
    <property type="match status" value="1"/>
</dbReference>
<dbReference type="PANTHER" id="PTHR12875:SF0">
    <property type="entry name" value="GOLGI TO ER TRAFFIC PROTEIN 4 HOMOLOG"/>
    <property type="match status" value="1"/>
</dbReference>
<evidence type="ECO:0000313" key="3">
    <source>
        <dbReference type="Proteomes" id="UP000094236"/>
    </source>
</evidence>
<dbReference type="Proteomes" id="UP000094236">
    <property type="component" value="Unassembled WGS sequence"/>
</dbReference>
<evidence type="ECO:0008006" key="4">
    <source>
        <dbReference type="Google" id="ProtNLM"/>
    </source>
</evidence>
<dbReference type="EMBL" id="KV454015">
    <property type="protein sequence ID" value="ODV94588.1"/>
    <property type="molecule type" value="Genomic_DNA"/>
</dbReference>
<gene>
    <name evidence="2" type="ORF">PACTADRAFT_50464</name>
</gene>
<keyword evidence="3" id="KW-1185">Reference proteome</keyword>
<name>A0A1E4TSD9_PACTA</name>
<dbReference type="GO" id="GO:0072380">
    <property type="term" value="C:TRC complex"/>
    <property type="evidence" value="ECO:0007669"/>
    <property type="project" value="EnsemblFungi"/>
</dbReference>
<organism evidence="2 3">
    <name type="scientific">Pachysolen tannophilus NRRL Y-2460</name>
    <dbReference type="NCBI Taxonomy" id="669874"/>
    <lineage>
        <taxon>Eukaryota</taxon>
        <taxon>Fungi</taxon>
        <taxon>Dikarya</taxon>
        <taxon>Ascomycota</taxon>
        <taxon>Saccharomycotina</taxon>
        <taxon>Pichiomycetes</taxon>
        <taxon>Pachysolenaceae</taxon>
        <taxon>Pachysolen</taxon>
    </lineage>
</organism>
<evidence type="ECO:0000313" key="2">
    <source>
        <dbReference type="EMBL" id="ODV94588.1"/>
    </source>
</evidence>
<dbReference type="STRING" id="669874.A0A1E4TSD9"/>
<dbReference type="GO" id="GO:0006620">
    <property type="term" value="P:post-translational protein targeting to endoplasmic reticulum membrane"/>
    <property type="evidence" value="ECO:0007669"/>
    <property type="project" value="EnsemblFungi"/>
</dbReference>
<dbReference type="InterPro" id="IPR007317">
    <property type="entry name" value="GET4"/>
</dbReference>
<dbReference type="AlphaFoldDB" id="A0A1E4TSD9"/>
<sequence>MSSQSRNPKLERTLERFKAKIDQGSYYEASLTIQTIVSRYVKMKNYNDSIELLYHAALTLLELKQSAPGCELFLKLIDLLKNLDGDHNNYDLYLKQQLPKFLQLLQEIPKDDPALSDIAKELITYSISITPYKLGDPILNFNIGKKFLMSGNMENYYKAEQFLILSGDNDNALDLYIELLHQWYLNDETKDFTTYFIRLIINYLYVGNIKFALKGFKKLVDKLELKNYTLKENGFLLFENEKLLNFLQLLIRVIQRSEKGSFNIFKNLINRYKELLLERNLLNPLNYLSKLYFNETILQQQNNDIFQNLMSGFLRGNN</sequence>
<dbReference type="OrthoDB" id="10252405at2759"/>
<proteinExistence type="inferred from homology"/>
<evidence type="ECO:0000256" key="1">
    <source>
        <dbReference type="ARBA" id="ARBA00005351"/>
    </source>
</evidence>
<reference evidence="3" key="1">
    <citation type="submission" date="2016-05" db="EMBL/GenBank/DDBJ databases">
        <title>Comparative genomics of biotechnologically important yeasts.</title>
        <authorList>
            <consortium name="DOE Joint Genome Institute"/>
            <person name="Riley R."/>
            <person name="Haridas S."/>
            <person name="Wolfe K.H."/>
            <person name="Lopes M.R."/>
            <person name="Hittinger C.T."/>
            <person name="Goker M."/>
            <person name="Salamov A."/>
            <person name="Wisecaver J."/>
            <person name="Long T.M."/>
            <person name="Aerts A.L."/>
            <person name="Barry K."/>
            <person name="Choi C."/>
            <person name="Clum A."/>
            <person name="Coughlan A.Y."/>
            <person name="Deshpande S."/>
            <person name="Douglass A.P."/>
            <person name="Hanson S.J."/>
            <person name="Klenk H.-P."/>
            <person name="Labutti K."/>
            <person name="Lapidus A."/>
            <person name="Lindquist E."/>
            <person name="Lipzen A."/>
            <person name="Meier-Kolthoff J.P."/>
            <person name="Ohm R.A."/>
            <person name="Otillar R.P."/>
            <person name="Pangilinan J."/>
            <person name="Peng Y."/>
            <person name="Rokas A."/>
            <person name="Rosa C.A."/>
            <person name="Scheuner C."/>
            <person name="Sibirny A.A."/>
            <person name="Slot J.C."/>
            <person name="Stielow J.B."/>
            <person name="Sun H."/>
            <person name="Kurtzman C.P."/>
            <person name="Blackwell M."/>
            <person name="Grigoriev I.V."/>
            <person name="Jeffries T.W."/>
        </authorList>
    </citation>
    <scope>NUCLEOTIDE SEQUENCE [LARGE SCALE GENOMIC DNA]</scope>
    <source>
        <strain evidence="3">NRRL Y-2460</strain>
    </source>
</reference>
<dbReference type="GO" id="GO:0045048">
    <property type="term" value="P:protein insertion into ER membrane"/>
    <property type="evidence" value="ECO:0007669"/>
    <property type="project" value="InterPro"/>
</dbReference>
<comment type="similarity">
    <text evidence="1">Belongs to the GET4 family.</text>
</comment>
<accession>A0A1E4TSD9</accession>
<protein>
    <recommendedName>
        <fullName evidence="4">Golgi to ER traffic protein 4</fullName>
    </recommendedName>
</protein>
<dbReference type="PANTHER" id="PTHR12875">
    <property type="entry name" value="GOLGI TO ER TRAFFIC PROTEIN 4 HOMOLOG"/>
    <property type="match status" value="1"/>
</dbReference>
<dbReference type="Gene3D" id="1.25.40.10">
    <property type="entry name" value="Tetratricopeptide repeat domain"/>
    <property type="match status" value="1"/>
</dbReference>